<dbReference type="AlphaFoldDB" id="A0A2T0JYX1"/>
<name>A0A2T0JYX1_9ACTN</name>
<evidence type="ECO:0000313" key="2">
    <source>
        <dbReference type="EMBL" id="PRX14701.1"/>
    </source>
</evidence>
<organism evidence="2 3">
    <name type="scientific">Actinoplanes italicus</name>
    <dbReference type="NCBI Taxonomy" id="113567"/>
    <lineage>
        <taxon>Bacteria</taxon>
        <taxon>Bacillati</taxon>
        <taxon>Actinomycetota</taxon>
        <taxon>Actinomycetes</taxon>
        <taxon>Micromonosporales</taxon>
        <taxon>Micromonosporaceae</taxon>
        <taxon>Actinoplanes</taxon>
    </lineage>
</organism>
<accession>A0A2T0JYX1</accession>
<dbReference type="Proteomes" id="UP000239415">
    <property type="component" value="Unassembled WGS sequence"/>
</dbReference>
<dbReference type="Pfam" id="PF13857">
    <property type="entry name" value="Ank_5"/>
    <property type="match status" value="1"/>
</dbReference>
<dbReference type="SUPFAM" id="SSF48403">
    <property type="entry name" value="Ankyrin repeat"/>
    <property type="match status" value="1"/>
</dbReference>
<dbReference type="InterPro" id="IPR002110">
    <property type="entry name" value="Ankyrin_rpt"/>
</dbReference>
<protein>
    <submittedName>
        <fullName evidence="2">Ankyrin repeat protein</fullName>
    </submittedName>
</protein>
<dbReference type="Gene3D" id="1.25.40.20">
    <property type="entry name" value="Ankyrin repeat-containing domain"/>
    <property type="match status" value="1"/>
</dbReference>
<dbReference type="InterPro" id="IPR036770">
    <property type="entry name" value="Ankyrin_rpt-contain_sf"/>
</dbReference>
<keyword evidence="3" id="KW-1185">Reference proteome</keyword>
<dbReference type="PROSITE" id="PS50088">
    <property type="entry name" value="ANK_REPEAT"/>
    <property type="match status" value="1"/>
</dbReference>
<reference evidence="2 3" key="1">
    <citation type="submission" date="2018-03" db="EMBL/GenBank/DDBJ databases">
        <title>Genomic Encyclopedia of Archaeal and Bacterial Type Strains, Phase II (KMG-II): from individual species to whole genera.</title>
        <authorList>
            <person name="Goeker M."/>
        </authorList>
    </citation>
    <scope>NUCLEOTIDE SEQUENCE [LARGE SCALE GENOMIC DNA]</scope>
    <source>
        <strain evidence="2 3">DSM 43146</strain>
    </source>
</reference>
<comment type="caution">
    <text evidence="2">The sequence shown here is derived from an EMBL/GenBank/DDBJ whole genome shotgun (WGS) entry which is preliminary data.</text>
</comment>
<evidence type="ECO:0000313" key="3">
    <source>
        <dbReference type="Proteomes" id="UP000239415"/>
    </source>
</evidence>
<feature type="repeat" description="ANK" evidence="1">
    <location>
        <begin position="463"/>
        <end position="496"/>
    </location>
</feature>
<evidence type="ECO:0000256" key="1">
    <source>
        <dbReference type="PROSITE-ProRule" id="PRU00023"/>
    </source>
</evidence>
<proteinExistence type="predicted"/>
<keyword evidence="1" id="KW-0040">ANK repeat</keyword>
<sequence length="531" mass="58807">MNAYLADWQRIRRYTVPQRMITECAEARERGDWRAACDAARFDVAFDPELAEEAAQQAAHFAPDLLRWHLPRVLFGSTNLLNARRYLLIPDEPVGPRTVLLTVQAPPFVNGSQRLTLGTVRGAAELRGGRAIPVPAYLWDVRHAHGLRAALGGTHDRLPLFTPAGDPLPEELAGAGDDPPARAERAWQAPRIARGLAAAGMEVRSRGDGWSRHNHVTHDLDPVRLVHDARWFAARFTEPTWAVYGSSYTHMKILTDTEPMQISWVDTHLERTDPDRLPPGLHADMLRNSADLKLVHGGKLPPGALHPLVRAALFPGASPAPPEPGTFDGGEPVRVRCRGDWHEIEVRLGRLDPLAHTPEERQRERAMRAFGGAGIGCFEVENIWYGAPGRLPRRLRAYRADLWQRLIHGGTRLLVELLDAGLDPHLRDSAGGTLFHQLPAFDHRLLLPRLLAAGVDINVRDRAGLTALHRVVVEYGSADVIIALVDAGADVSVPDRDGETAFIRAGQALKSRGGLRDDYRQALQHLHDRAR</sequence>
<gene>
    <name evidence="2" type="ORF">CLV67_12386</name>
</gene>
<dbReference type="EMBL" id="PVMZ01000023">
    <property type="protein sequence ID" value="PRX14701.1"/>
    <property type="molecule type" value="Genomic_DNA"/>
</dbReference>
<dbReference type="RefSeq" id="WP_106328433.1">
    <property type="nucleotide sequence ID" value="NZ_BOMO01000137.1"/>
</dbReference>
<dbReference type="OrthoDB" id="3276909at2"/>